<feature type="signal peptide" evidence="2">
    <location>
        <begin position="1"/>
        <end position="16"/>
    </location>
</feature>
<evidence type="ECO:0000256" key="2">
    <source>
        <dbReference type="SAM" id="SignalP"/>
    </source>
</evidence>
<name>T1GTW6_MEGSC</name>
<organism evidence="3 4">
    <name type="scientific">Megaselia scalaris</name>
    <name type="common">Humpbacked fly</name>
    <name type="synonym">Phora scalaris</name>
    <dbReference type="NCBI Taxonomy" id="36166"/>
    <lineage>
        <taxon>Eukaryota</taxon>
        <taxon>Metazoa</taxon>
        <taxon>Ecdysozoa</taxon>
        <taxon>Arthropoda</taxon>
        <taxon>Hexapoda</taxon>
        <taxon>Insecta</taxon>
        <taxon>Pterygota</taxon>
        <taxon>Neoptera</taxon>
        <taxon>Endopterygota</taxon>
        <taxon>Diptera</taxon>
        <taxon>Brachycera</taxon>
        <taxon>Muscomorpha</taxon>
        <taxon>Platypezoidea</taxon>
        <taxon>Phoridae</taxon>
        <taxon>Megaseliini</taxon>
        <taxon>Megaselia</taxon>
    </lineage>
</organism>
<dbReference type="HOGENOM" id="CLU_1543883_0_0_1"/>
<sequence length="174" mass="19970">FTNIIFLICLPSIILCQNFTSNSTEEYETSTESINSTITTPTSNLHHNDEIELTWIGFGVREDGDEIMVWDKRMFNSSRDLTSCFTFKYDSFRFTFANLTTTDNFDKIVHNYDENSSSTDILFSDSKFVVAEMVIYGVYEEKNTTATNPETSKDNKKGKSNKEMQIVLVNPRKA</sequence>
<evidence type="ECO:0000313" key="3">
    <source>
        <dbReference type="EnsemblMetazoa" id="MESCA007161-PA"/>
    </source>
</evidence>
<proteinExistence type="predicted"/>
<reference evidence="4" key="1">
    <citation type="submission" date="2013-02" db="EMBL/GenBank/DDBJ databases">
        <authorList>
            <person name="Hughes D."/>
        </authorList>
    </citation>
    <scope>NUCLEOTIDE SEQUENCE</scope>
    <source>
        <strain>Durham</strain>
        <strain evidence="4">NC isolate 2 -- Noor lab</strain>
    </source>
</reference>
<dbReference type="Proteomes" id="UP000015102">
    <property type="component" value="Unassembled WGS sequence"/>
</dbReference>
<feature type="region of interest" description="Disordered" evidence="1">
    <location>
        <begin position="145"/>
        <end position="174"/>
    </location>
</feature>
<protein>
    <recommendedName>
        <fullName evidence="5">DOMON domain-containing protein</fullName>
    </recommendedName>
</protein>
<keyword evidence="4" id="KW-1185">Reference proteome</keyword>
<evidence type="ECO:0000313" key="4">
    <source>
        <dbReference type="Proteomes" id="UP000015102"/>
    </source>
</evidence>
<evidence type="ECO:0008006" key="5">
    <source>
        <dbReference type="Google" id="ProtNLM"/>
    </source>
</evidence>
<keyword evidence="2" id="KW-0732">Signal</keyword>
<reference evidence="3" key="2">
    <citation type="submission" date="2015-06" db="UniProtKB">
        <authorList>
            <consortium name="EnsemblMetazoa"/>
        </authorList>
    </citation>
    <scope>IDENTIFICATION</scope>
</reference>
<dbReference type="EMBL" id="CAQQ02138910">
    <property type="status" value="NOT_ANNOTATED_CDS"/>
    <property type="molecule type" value="Genomic_DNA"/>
</dbReference>
<accession>T1GTW6</accession>
<evidence type="ECO:0000256" key="1">
    <source>
        <dbReference type="SAM" id="MobiDB-lite"/>
    </source>
</evidence>
<feature type="chain" id="PRO_5004577130" description="DOMON domain-containing protein" evidence="2">
    <location>
        <begin position="17"/>
        <end position="174"/>
    </location>
</feature>
<dbReference type="AlphaFoldDB" id="T1GTW6"/>
<feature type="compositionally biased region" description="Basic and acidic residues" evidence="1">
    <location>
        <begin position="151"/>
        <end position="162"/>
    </location>
</feature>
<dbReference type="EnsemblMetazoa" id="MESCA007161-RA">
    <property type="protein sequence ID" value="MESCA007161-PA"/>
    <property type="gene ID" value="MESCA007161"/>
</dbReference>